<dbReference type="InterPro" id="IPR023214">
    <property type="entry name" value="HAD_sf"/>
</dbReference>
<evidence type="ECO:0000256" key="5">
    <source>
        <dbReference type="ARBA" id="ARBA00047761"/>
    </source>
</evidence>
<evidence type="ECO:0000259" key="8">
    <source>
        <dbReference type="PROSITE" id="PS50969"/>
    </source>
</evidence>
<comment type="catalytic activity">
    <reaction evidence="5">
        <text>O-phospho-L-seryl-[protein] + H2O = L-seryl-[protein] + phosphate</text>
        <dbReference type="Rhea" id="RHEA:20629"/>
        <dbReference type="Rhea" id="RHEA-COMP:9863"/>
        <dbReference type="Rhea" id="RHEA-COMP:11604"/>
        <dbReference type="ChEBI" id="CHEBI:15377"/>
        <dbReference type="ChEBI" id="CHEBI:29999"/>
        <dbReference type="ChEBI" id="CHEBI:43474"/>
        <dbReference type="ChEBI" id="CHEBI:83421"/>
        <dbReference type="EC" id="3.1.3.16"/>
    </reaction>
</comment>
<dbReference type="InterPro" id="IPR039189">
    <property type="entry name" value="Fcp1"/>
</dbReference>
<evidence type="ECO:0000313" key="10">
    <source>
        <dbReference type="Proteomes" id="UP000023152"/>
    </source>
</evidence>
<dbReference type="Pfam" id="PF03031">
    <property type="entry name" value="NIF"/>
    <property type="match status" value="1"/>
</dbReference>
<evidence type="ECO:0000256" key="6">
    <source>
        <dbReference type="ARBA" id="ARBA00048336"/>
    </source>
</evidence>
<feature type="domain" description="FCP1 homology" evidence="8">
    <location>
        <begin position="56"/>
        <end position="236"/>
    </location>
</feature>
<dbReference type="PROSITE" id="PS50969">
    <property type="entry name" value="FCP1"/>
    <property type="match status" value="1"/>
</dbReference>
<proteinExistence type="predicted"/>
<evidence type="ECO:0000313" key="9">
    <source>
        <dbReference type="EMBL" id="ETO14334.1"/>
    </source>
</evidence>
<sequence length="308" mass="36051">MMPPLPMPPPPPLPIPFNPPVQHRKVELHSNDPLFPPNWKSMTKLDHAKHIEETLRGNRKLVLFLDVDHTLLHSTRDPKARNYQSHAVFGGDIHPIDFPNPYNATYFIKFRPYFYQFINVVSELFYVVLYTMGSRPYAEEVARVIDRHMHKNIIGDRIVCREDHDDVLKGEKKKGLIKCQKKCEHKINDEKKKKINDTPEIWINMVDVHRVPKYLFWPDSDLNDSSGGNRDNGKSKNSSPSEWTEESLFQQNKDNMLLQLQYVCEVRFIVGCCVICVSVIFCSNKEILFFFRHYTEPILVNSFQNLAR</sequence>
<dbReference type="PANTHER" id="PTHR23081">
    <property type="entry name" value="RNA POLYMERASE II CTD PHOSPHATASE"/>
    <property type="match status" value="1"/>
</dbReference>
<dbReference type="SUPFAM" id="SSF56784">
    <property type="entry name" value="HAD-like"/>
    <property type="match status" value="1"/>
</dbReference>
<keyword evidence="10" id="KW-1185">Reference proteome</keyword>
<gene>
    <name evidence="9" type="ORF">RFI_23036</name>
</gene>
<comment type="catalytic activity">
    <reaction evidence="6">
        <text>O-phospho-L-threonyl-[protein] + H2O = L-threonyl-[protein] + phosphate</text>
        <dbReference type="Rhea" id="RHEA:47004"/>
        <dbReference type="Rhea" id="RHEA-COMP:11060"/>
        <dbReference type="Rhea" id="RHEA-COMP:11605"/>
        <dbReference type="ChEBI" id="CHEBI:15377"/>
        <dbReference type="ChEBI" id="CHEBI:30013"/>
        <dbReference type="ChEBI" id="CHEBI:43474"/>
        <dbReference type="ChEBI" id="CHEBI:61977"/>
        <dbReference type="EC" id="3.1.3.16"/>
    </reaction>
</comment>
<evidence type="ECO:0000256" key="7">
    <source>
        <dbReference type="SAM" id="MobiDB-lite"/>
    </source>
</evidence>
<evidence type="ECO:0000256" key="4">
    <source>
        <dbReference type="ARBA" id="ARBA00023242"/>
    </source>
</evidence>
<name>X6MKE7_RETFI</name>
<dbReference type="GO" id="GO:0005634">
    <property type="term" value="C:nucleus"/>
    <property type="evidence" value="ECO:0007669"/>
    <property type="project" value="UniProtKB-SubCell"/>
</dbReference>
<accession>X6MKE7</accession>
<evidence type="ECO:0000256" key="1">
    <source>
        <dbReference type="ARBA" id="ARBA00004123"/>
    </source>
</evidence>
<reference evidence="9 10" key="1">
    <citation type="journal article" date="2013" name="Curr. Biol.">
        <title>The Genome of the Foraminiferan Reticulomyxa filosa.</title>
        <authorList>
            <person name="Glockner G."/>
            <person name="Hulsmann N."/>
            <person name="Schleicher M."/>
            <person name="Noegel A.A."/>
            <person name="Eichinger L."/>
            <person name="Gallinger C."/>
            <person name="Pawlowski J."/>
            <person name="Sierra R."/>
            <person name="Euteneuer U."/>
            <person name="Pillet L."/>
            <person name="Moustafa A."/>
            <person name="Platzer M."/>
            <person name="Groth M."/>
            <person name="Szafranski K."/>
            <person name="Schliwa M."/>
        </authorList>
    </citation>
    <scope>NUCLEOTIDE SEQUENCE [LARGE SCALE GENOMIC DNA]</scope>
</reference>
<keyword evidence="3" id="KW-0378">Hydrolase</keyword>
<dbReference type="AlphaFoldDB" id="X6MKE7"/>
<dbReference type="EMBL" id="ASPP01020094">
    <property type="protein sequence ID" value="ETO14334.1"/>
    <property type="molecule type" value="Genomic_DNA"/>
</dbReference>
<protein>
    <recommendedName>
        <fullName evidence="2">protein-serine/threonine phosphatase</fullName>
        <ecNumber evidence="2">3.1.3.16</ecNumber>
    </recommendedName>
</protein>
<dbReference type="InterPro" id="IPR036412">
    <property type="entry name" value="HAD-like_sf"/>
</dbReference>
<evidence type="ECO:0000256" key="3">
    <source>
        <dbReference type="ARBA" id="ARBA00022801"/>
    </source>
</evidence>
<evidence type="ECO:0000256" key="2">
    <source>
        <dbReference type="ARBA" id="ARBA00013081"/>
    </source>
</evidence>
<dbReference type="OrthoDB" id="10249888at2759"/>
<dbReference type="SMART" id="SM00577">
    <property type="entry name" value="CPDc"/>
    <property type="match status" value="1"/>
</dbReference>
<dbReference type="EC" id="3.1.3.16" evidence="2"/>
<organism evidence="9 10">
    <name type="scientific">Reticulomyxa filosa</name>
    <dbReference type="NCBI Taxonomy" id="46433"/>
    <lineage>
        <taxon>Eukaryota</taxon>
        <taxon>Sar</taxon>
        <taxon>Rhizaria</taxon>
        <taxon>Retaria</taxon>
        <taxon>Foraminifera</taxon>
        <taxon>Monothalamids</taxon>
        <taxon>Reticulomyxidae</taxon>
        <taxon>Reticulomyxa</taxon>
    </lineage>
</organism>
<dbReference type="Proteomes" id="UP000023152">
    <property type="component" value="Unassembled WGS sequence"/>
</dbReference>
<dbReference type="GO" id="GO:0008420">
    <property type="term" value="F:RNA polymerase II CTD heptapeptide repeat phosphatase activity"/>
    <property type="evidence" value="ECO:0007669"/>
    <property type="project" value="InterPro"/>
</dbReference>
<dbReference type="PANTHER" id="PTHR23081:SF36">
    <property type="entry name" value="RNA POLYMERASE II SUBUNIT A C-TERMINAL DOMAIN PHOSPHATASE"/>
    <property type="match status" value="1"/>
</dbReference>
<comment type="caution">
    <text evidence="9">The sequence shown here is derived from an EMBL/GenBank/DDBJ whole genome shotgun (WGS) entry which is preliminary data.</text>
</comment>
<dbReference type="InterPro" id="IPR004274">
    <property type="entry name" value="FCP1_dom"/>
</dbReference>
<dbReference type="Gene3D" id="3.40.50.1000">
    <property type="entry name" value="HAD superfamily/HAD-like"/>
    <property type="match status" value="1"/>
</dbReference>
<keyword evidence="4" id="KW-0539">Nucleus</keyword>
<comment type="subcellular location">
    <subcellularLocation>
        <location evidence="1">Nucleus</location>
    </subcellularLocation>
</comment>
<feature type="region of interest" description="Disordered" evidence="7">
    <location>
        <begin position="225"/>
        <end position="245"/>
    </location>
</feature>